<evidence type="ECO:0000313" key="5">
    <source>
        <dbReference type="Proteomes" id="UP000270094"/>
    </source>
</evidence>
<reference evidence="4 5" key="1">
    <citation type="submission" date="2018-11" db="EMBL/GenBank/DDBJ databases">
        <authorList>
            <consortium name="Pathogen Informatics"/>
        </authorList>
    </citation>
    <scope>NUCLEOTIDE SEQUENCE [LARGE SCALE GENOMIC DNA]</scope>
</reference>
<dbReference type="InterPro" id="IPR050164">
    <property type="entry name" value="Peptidase_C19"/>
</dbReference>
<evidence type="ECO:0000256" key="1">
    <source>
        <dbReference type="ARBA" id="ARBA00009085"/>
    </source>
</evidence>
<dbReference type="InterPro" id="IPR028889">
    <property type="entry name" value="USP"/>
</dbReference>
<dbReference type="PROSITE" id="PS50235">
    <property type="entry name" value="USP_3"/>
    <property type="match status" value="1"/>
</dbReference>
<dbReference type="Pfam" id="PF00627">
    <property type="entry name" value="UBA"/>
    <property type="match status" value="1"/>
</dbReference>
<dbReference type="InterPro" id="IPR001394">
    <property type="entry name" value="Peptidase_C19_UCH"/>
</dbReference>
<keyword evidence="5" id="KW-1185">Reference proteome</keyword>
<dbReference type="InterPro" id="IPR018200">
    <property type="entry name" value="USP_CS"/>
</dbReference>
<dbReference type="GO" id="GO:0005634">
    <property type="term" value="C:nucleus"/>
    <property type="evidence" value="ECO:0007669"/>
    <property type="project" value="TreeGrafter"/>
</dbReference>
<dbReference type="Gene3D" id="1.10.8.10">
    <property type="entry name" value="DNA helicase RuvA subunit, C-terminal domain"/>
    <property type="match status" value="1"/>
</dbReference>
<dbReference type="InterPro" id="IPR038765">
    <property type="entry name" value="Papain-like_cys_pep_sf"/>
</dbReference>
<dbReference type="GO" id="GO:0004843">
    <property type="term" value="F:cysteine-type deubiquitinase activity"/>
    <property type="evidence" value="ECO:0007669"/>
    <property type="project" value="InterPro"/>
</dbReference>
<dbReference type="InterPro" id="IPR015940">
    <property type="entry name" value="UBA"/>
</dbReference>
<name>A0A3P7LY98_STRVU</name>
<dbReference type="SUPFAM" id="SSF54001">
    <property type="entry name" value="Cysteine proteinases"/>
    <property type="match status" value="1"/>
</dbReference>
<feature type="domain" description="UBA" evidence="2">
    <location>
        <begin position="51"/>
        <end position="93"/>
    </location>
</feature>
<dbReference type="SUPFAM" id="SSF46934">
    <property type="entry name" value="UBA-like"/>
    <property type="match status" value="1"/>
</dbReference>
<comment type="similarity">
    <text evidence="1">Belongs to the peptidase C19 family.</text>
</comment>
<evidence type="ECO:0000259" key="2">
    <source>
        <dbReference type="PROSITE" id="PS50030"/>
    </source>
</evidence>
<protein>
    <recommendedName>
        <fullName evidence="6">UBA domain-containing protein</fullName>
    </recommendedName>
</protein>
<evidence type="ECO:0000313" key="4">
    <source>
        <dbReference type="EMBL" id="VDM84142.1"/>
    </source>
</evidence>
<gene>
    <name evidence="4" type="ORF">SVUK_LOCUS19140</name>
</gene>
<proteinExistence type="inferred from homology"/>
<dbReference type="Proteomes" id="UP000270094">
    <property type="component" value="Unassembled WGS sequence"/>
</dbReference>
<dbReference type="GO" id="GO:0016579">
    <property type="term" value="P:protein deubiquitination"/>
    <property type="evidence" value="ECO:0007669"/>
    <property type="project" value="InterPro"/>
</dbReference>
<dbReference type="OrthoDB" id="361536at2759"/>
<dbReference type="SMART" id="SM00165">
    <property type="entry name" value="UBA"/>
    <property type="match status" value="2"/>
</dbReference>
<feature type="domain" description="USP" evidence="3">
    <location>
        <begin position="1"/>
        <end position="231"/>
    </location>
</feature>
<dbReference type="PANTHER" id="PTHR24006:SF664">
    <property type="entry name" value="UBIQUITIN CARBOXYL-TERMINAL HYDROLASE"/>
    <property type="match status" value="1"/>
</dbReference>
<dbReference type="PROSITE" id="PS00973">
    <property type="entry name" value="USP_2"/>
    <property type="match status" value="1"/>
</dbReference>
<evidence type="ECO:0000259" key="3">
    <source>
        <dbReference type="PROSITE" id="PS50235"/>
    </source>
</evidence>
<dbReference type="PROSITE" id="PS50030">
    <property type="entry name" value="UBA"/>
    <property type="match status" value="1"/>
</dbReference>
<sequence length="232" mass="25541">MTPDYNIKKLDLDLQVPDEIDLSGLRGIGKKENEVLLPDDASTTPTPTLPDYDRNIVEQLEAMGFTRNASIKAAIETGKSGGVEAAAEWVMLRLDDPSLNDPPATSSNPGAGAPAHMEGLDELIAFGFTAHQARYALNRNPDANAAAEWLFVHSEEVPPECATSASREFSDGSGKYRLVAFISHMGSSPHSGHYVVHVKKDDRWILFNDEKVAISQNPPRQLAYLYLFQRYE</sequence>
<dbReference type="Pfam" id="PF00443">
    <property type="entry name" value="UCH"/>
    <property type="match status" value="1"/>
</dbReference>
<dbReference type="AlphaFoldDB" id="A0A3P7LY98"/>
<dbReference type="EMBL" id="UYYB01127831">
    <property type="protein sequence ID" value="VDM84142.1"/>
    <property type="molecule type" value="Genomic_DNA"/>
</dbReference>
<dbReference type="Gene3D" id="3.90.70.10">
    <property type="entry name" value="Cysteine proteinases"/>
    <property type="match status" value="1"/>
</dbReference>
<evidence type="ECO:0008006" key="6">
    <source>
        <dbReference type="Google" id="ProtNLM"/>
    </source>
</evidence>
<accession>A0A3P7LY98</accession>
<dbReference type="InterPro" id="IPR009060">
    <property type="entry name" value="UBA-like_sf"/>
</dbReference>
<dbReference type="GO" id="GO:0005829">
    <property type="term" value="C:cytosol"/>
    <property type="evidence" value="ECO:0007669"/>
    <property type="project" value="TreeGrafter"/>
</dbReference>
<dbReference type="PANTHER" id="PTHR24006">
    <property type="entry name" value="UBIQUITIN CARBOXYL-TERMINAL HYDROLASE"/>
    <property type="match status" value="1"/>
</dbReference>
<organism evidence="4 5">
    <name type="scientific">Strongylus vulgaris</name>
    <name type="common">Blood worm</name>
    <dbReference type="NCBI Taxonomy" id="40348"/>
    <lineage>
        <taxon>Eukaryota</taxon>
        <taxon>Metazoa</taxon>
        <taxon>Ecdysozoa</taxon>
        <taxon>Nematoda</taxon>
        <taxon>Chromadorea</taxon>
        <taxon>Rhabditida</taxon>
        <taxon>Rhabditina</taxon>
        <taxon>Rhabditomorpha</taxon>
        <taxon>Strongyloidea</taxon>
        <taxon>Strongylidae</taxon>
        <taxon>Strongylus</taxon>
    </lineage>
</organism>